<dbReference type="Pfam" id="PF02308">
    <property type="entry name" value="MgtC"/>
    <property type="match status" value="1"/>
</dbReference>
<organism evidence="4 5">
    <name type="scientific">Xanthomonas bonasiae</name>
    <dbReference type="NCBI Taxonomy" id="2810351"/>
    <lineage>
        <taxon>Bacteria</taxon>
        <taxon>Pseudomonadati</taxon>
        <taxon>Pseudomonadota</taxon>
        <taxon>Gammaproteobacteria</taxon>
        <taxon>Lysobacterales</taxon>
        <taxon>Lysobacteraceae</taxon>
        <taxon>Xanthomonas</taxon>
    </lineage>
</organism>
<keyword evidence="1" id="KW-0812">Transmembrane</keyword>
<keyword evidence="1" id="KW-0472">Membrane</keyword>
<accession>A0ABS3B425</accession>
<evidence type="ECO:0000313" key="4">
    <source>
        <dbReference type="EMBL" id="MBN6103370.1"/>
    </source>
</evidence>
<dbReference type="Proteomes" id="UP000695802">
    <property type="component" value="Unassembled WGS sequence"/>
</dbReference>
<feature type="transmembrane region" description="Helical" evidence="1">
    <location>
        <begin position="43"/>
        <end position="70"/>
    </location>
</feature>
<dbReference type="Pfam" id="PF13194">
    <property type="entry name" value="DUF4010"/>
    <property type="match status" value="1"/>
</dbReference>
<dbReference type="InterPro" id="IPR025105">
    <property type="entry name" value="DUF4010"/>
</dbReference>
<feature type="transmembrane region" description="Helical" evidence="1">
    <location>
        <begin position="91"/>
        <end position="121"/>
    </location>
</feature>
<feature type="transmembrane region" description="Helical" evidence="1">
    <location>
        <begin position="141"/>
        <end position="159"/>
    </location>
</feature>
<name>A0ABS3B425_9XANT</name>
<comment type="caution">
    <text evidence="4">The sequence shown here is derived from an EMBL/GenBank/DDBJ whole genome shotgun (WGS) entry which is preliminary data.</text>
</comment>
<sequence length="411" mass="41314">MALELEPALVRTLAAALGLGLLIGLVRERGGAAHRVAGLRTHALAAVAGAVALGLGEASFVVVIATIGVFSALAYRNTRARDAGLTGEVTLLLTGLLGGLATRMPAVATALGIVVALLLYAKAPLHRFSRTVLSQREVADGLLLLAAALVVLPLLPDRGYGPLGAINPAKVWRLVVLVMVVGALGHVALRVVGNRWGLAIAGLLAGFVSSTAAVLDFGRKVRADPTLLRPGVAAALFANLASLSLCVPILLTISPSLLQLLWPELAAAGTTLLVGGVLGLRAGDGNEPPLATAQGRMFRFGQALGFAAVLAGLTWGSALLAGWIGPAGAIAASVVSACAELHAAVATMATLAGTGEIAADSARPWLLGLLAASLGTKSVIAWVSGGQAYGLRVTAGLLAALLAAACPLLLR</sequence>
<evidence type="ECO:0000256" key="1">
    <source>
        <dbReference type="SAM" id="Phobius"/>
    </source>
</evidence>
<keyword evidence="1" id="KW-1133">Transmembrane helix</keyword>
<dbReference type="InterPro" id="IPR049177">
    <property type="entry name" value="MgtC_SapB_SrpB_YhiD_N"/>
</dbReference>
<dbReference type="RefSeq" id="WP_206230183.1">
    <property type="nucleotide sequence ID" value="NZ_JAFIWB010000017.1"/>
</dbReference>
<feature type="domain" description="MgtC/SapB/SrpB/YhiD N-terminal" evidence="2">
    <location>
        <begin position="13"/>
        <end position="128"/>
    </location>
</feature>
<evidence type="ECO:0000313" key="5">
    <source>
        <dbReference type="Proteomes" id="UP000695802"/>
    </source>
</evidence>
<dbReference type="EMBL" id="JAFIWB010000017">
    <property type="protein sequence ID" value="MBN6103370.1"/>
    <property type="molecule type" value="Genomic_DNA"/>
</dbReference>
<feature type="transmembrane region" description="Helical" evidence="1">
    <location>
        <begin position="330"/>
        <end position="353"/>
    </location>
</feature>
<reference evidence="4 5" key="1">
    <citation type="submission" date="2021-02" db="EMBL/GenBank/DDBJ databases">
        <title>Taxonomically Unique Crown Gall-Associated Xanthomonas Stains Have Deficiency in Virulence Repertories.</title>
        <authorList>
            <person name="Mafakheri H."/>
            <person name="Taghavi S.M."/>
            <person name="Dimkic I."/>
            <person name="Nemanja K."/>
            <person name="Osdaghi E."/>
        </authorList>
    </citation>
    <scope>NUCLEOTIDE SEQUENCE [LARGE SCALE GENOMIC DNA]</scope>
    <source>
        <strain evidence="4 5">FX4</strain>
    </source>
</reference>
<evidence type="ECO:0000259" key="3">
    <source>
        <dbReference type="Pfam" id="PF13194"/>
    </source>
</evidence>
<dbReference type="PANTHER" id="PTHR39084">
    <property type="entry name" value="MEMBRANE PROTEIN-RELATED"/>
    <property type="match status" value="1"/>
</dbReference>
<proteinExistence type="predicted"/>
<dbReference type="PANTHER" id="PTHR39084:SF1">
    <property type="entry name" value="DUF4010 DOMAIN-CONTAINING PROTEIN"/>
    <property type="match status" value="1"/>
</dbReference>
<feature type="transmembrane region" description="Helical" evidence="1">
    <location>
        <begin position="195"/>
        <end position="215"/>
    </location>
</feature>
<protein>
    <submittedName>
        <fullName evidence="4">DUF4010 domain-containing protein</fullName>
    </submittedName>
</protein>
<feature type="domain" description="DUF4010" evidence="3">
    <location>
        <begin position="176"/>
        <end position="385"/>
    </location>
</feature>
<evidence type="ECO:0000259" key="2">
    <source>
        <dbReference type="Pfam" id="PF02308"/>
    </source>
</evidence>
<feature type="transmembrane region" description="Helical" evidence="1">
    <location>
        <begin position="227"/>
        <end position="253"/>
    </location>
</feature>
<gene>
    <name evidence="4" type="ORF">JR064_14480</name>
</gene>
<feature type="transmembrane region" description="Helical" evidence="1">
    <location>
        <begin position="171"/>
        <end position="189"/>
    </location>
</feature>
<feature type="transmembrane region" description="Helical" evidence="1">
    <location>
        <begin position="365"/>
        <end position="383"/>
    </location>
</feature>
<feature type="transmembrane region" description="Helical" evidence="1">
    <location>
        <begin position="389"/>
        <end position="410"/>
    </location>
</feature>
<feature type="transmembrane region" description="Helical" evidence="1">
    <location>
        <begin position="303"/>
        <end position="324"/>
    </location>
</feature>
<keyword evidence="5" id="KW-1185">Reference proteome</keyword>